<comment type="caution">
    <text evidence="1">The sequence shown here is derived from an EMBL/GenBank/DDBJ whole genome shotgun (WGS) entry which is preliminary data.</text>
</comment>
<sequence>MLQLGDYADDYTKLNFCFTTVPNATFLAPLGIWALRLKGKLASVPTEAVTRTLEIAASL</sequence>
<accession>A0A0F9NXB8</accession>
<organism evidence="1">
    <name type="scientific">marine sediment metagenome</name>
    <dbReference type="NCBI Taxonomy" id="412755"/>
    <lineage>
        <taxon>unclassified sequences</taxon>
        <taxon>metagenomes</taxon>
        <taxon>ecological metagenomes</taxon>
    </lineage>
</organism>
<proteinExistence type="predicted"/>
<dbReference type="EMBL" id="LAZR01006257">
    <property type="protein sequence ID" value="KKM93505.1"/>
    <property type="molecule type" value="Genomic_DNA"/>
</dbReference>
<name>A0A0F9NXB8_9ZZZZ</name>
<protein>
    <submittedName>
        <fullName evidence="1">Uncharacterized protein</fullName>
    </submittedName>
</protein>
<reference evidence="1" key="1">
    <citation type="journal article" date="2015" name="Nature">
        <title>Complex archaea that bridge the gap between prokaryotes and eukaryotes.</title>
        <authorList>
            <person name="Spang A."/>
            <person name="Saw J.H."/>
            <person name="Jorgensen S.L."/>
            <person name="Zaremba-Niedzwiedzka K."/>
            <person name="Martijn J."/>
            <person name="Lind A.E."/>
            <person name="van Eijk R."/>
            <person name="Schleper C."/>
            <person name="Guy L."/>
            <person name="Ettema T.J."/>
        </authorList>
    </citation>
    <scope>NUCLEOTIDE SEQUENCE</scope>
</reference>
<gene>
    <name evidence="1" type="ORF">LCGC14_1207670</name>
</gene>
<evidence type="ECO:0000313" key="1">
    <source>
        <dbReference type="EMBL" id="KKM93505.1"/>
    </source>
</evidence>
<dbReference type="AlphaFoldDB" id="A0A0F9NXB8"/>